<accession>A0ABT0GMI1</accession>
<dbReference type="PANTHER" id="PTHR34980">
    <property type="entry name" value="INNER MEMBRANE PROTEIN-RELATED-RELATED"/>
    <property type="match status" value="1"/>
</dbReference>
<keyword evidence="1" id="KW-0472">Membrane</keyword>
<evidence type="ECO:0000313" key="3">
    <source>
        <dbReference type="Proteomes" id="UP001431221"/>
    </source>
</evidence>
<name>A0ABT0GMI1_9HYPH</name>
<sequence length="133" mass="14815">MLFSFQGRIGRMEYWTIGIVRFIVFVVAIFGFVSTFPPTSGEVESAEVMRHLVSSPGGLTYLTLFLALTLCLFSLEVRRLHDRDASGFWVLILFIPIIGGFYGLWLFIANGFFPGTPGTNRFDTAGSQASVFD</sequence>
<dbReference type="Proteomes" id="UP001431221">
    <property type="component" value="Unassembled WGS sequence"/>
</dbReference>
<comment type="caution">
    <text evidence="2">The sequence shown here is derived from an EMBL/GenBank/DDBJ whole genome shotgun (WGS) entry which is preliminary data.</text>
</comment>
<gene>
    <name evidence="2" type="ORF">M0H32_00505</name>
</gene>
<evidence type="ECO:0000256" key="1">
    <source>
        <dbReference type="SAM" id="Phobius"/>
    </source>
</evidence>
<dbReference type="InterPro" id="IPR008523">
    <property type="entry name" value="DUF805"/>
</dbReference>
<proteinExistence type="predicted"/>
<evidence type="ECO:0000313" key="2">
    <source>
        <dbReference type="EMBL" id="MCK7610623.1"/>
    </source>
</evidence>
<keyword evidence="3" id="KW-1185">Reference proteome</keyword>
<reference evidence="2" key="1">
    <citation type="submission" date="2022-04" db="EMBL/GenBank/DDBJ databases">
        <title>Roseibium sp. CAU 1639 isolated from mud.</title>
        <authorList>
            <person name="Kim W."/>
        </authorList>
    </citation>
    <scope>NUCLEOTIDE SEQUENCE</scope>
    <source>
        <strain evidence="2">CAU 1639</strain>
    </source>
</reference>
<protein>
    <submittedName>
        <fullName evidence="2">DUF805 domain-containing protein</fullName>
    </submittedName>
</protein>
<feature type="transmembrane region" description="Helical" evidence="1">
    <location>
        <begin position="87"/>
        <end position="108"/>
    </location>
</feature>
<keyword evidence="1" id="KW-0812">Transmembrane</keyword>
<feature type="transmembrane region" description="Helical" evidence="1">
    <location>
        <begin position="53"/>
        <end position="75"/>
    </location>
</feature>
<dbReference type="Pfam" id="PF05656">
    <property type="entry name" value="DUF805"/>
    <property type="match status" value="1"/>
</dbReference>
<feature type="transmembrane region" description="Helical" evidence="1">
    <location>
        <begin position="12"/>
        <end position="33"/>
    </location>
</feature>
<dbReference type="RefSeq" id="WP_248149386.1">
    <property type="nucleotide sequence ID" value="NZ_JALNMJ010000001.1"/>
</dbReference>
<dbReference type="EMBL" id="JALNMJ010000001">
    <property type="protein sequence ID" value="MCK7610623.1"/>
    <property type="molecule type" value="Genomic_DNA"/>
</dbReference>
<keyword evidence="1" id="KW-1133">Transmembrane helix</keyword>
<organism evidence="2 3">
    <name type="scientific">Roseibium sediminicola</name>
    <dbReference type="NCBI Taxonomy" id="2933272"/>
    <lineage>
        <taxon>Bacteria</taxon>
        <taxon>Pseudomonadati</taxon>
        <taxon>Pseudomonadota</taxon>
        <taxon>Alphaproteobacteria</taxon>
        <taxon>Hyphomicrobiales</taxon>
        <taxon>Stappiaceae</taxon>
        <taxon>Roseibium</taxon>
    </lineage>
</organism>